<gene>
    <name evidence="2" type="ORF">ACFOOG_04910</name>
</gene>
<dbReference type="Proteomes" id="UP001595617">
    <property type="component" value="Unassembled WGS sequence"/>
</dbReference>
<feature type="coiled-coil region" evidence="1">
    <location>
        <begin position="625"/>
        <end position="668"/>
    </location>
</feature>
<feature type="coiled-coil region" evidence="1">
    <location>
        <begin position="160"/>
        <end position="197"/>
    </location>
</feature>
<dbReference type="RefSeq" id="WP_380694016.1">
    <property type="nucleotide sequence ID" value="NZ_JBHRYR010000002.1"/>
</dbReference>
<dbReference type="Pfam" id="PF03993">
    <property type="entry name" value="DUF349"/>
    <property type="match status" value="3"/>
</dbReference>
<accession>A0ABV7ZVD8</accession>
<evidence type="ECO:0000313" key="2">
    <source>
        <dbReference type="EMBL" id="MFC3852170.1"/>
    </source>
</evidence>
<reference evidence="3" key="1">
    <citation type="journal article" date="2019" name="Int. J. Syst. Evol. Microbiol.">
        <title>The Global Catalogue of Microorganisms (GCM) 10K type strain sequencing project: providing services to taxonomists for standard genome sequencing and annotation.</title>
        <authorList>
            <consortium name="The Broad Institute Genomics Platform"/>
            <consortium name="The Broad Institute Genome Sequencing Center for Infectious Disease"/>
            <person name="Wu L."/>
            <person name="Ma J."/>
        </authorList>
    </citation>
    <scope>NUCLEOTIDE SEQUENCE [LARGE SCALE GENOMIC DNA]</scope>
    <source>
        <strain evidence="3">IBRC 10765</strain>
    </source>
</reference>
<name>A0ABV7ZVD8_9GAMM</name>
<protein>
    <submittedName>
        <fullName evidence="2">DUF349 domain-containing protein</fullName>
    </submittedName>
</protein>
<proteinExistence type="predicted"/>
<evidence type="ECO:0000256" key="1">
    <source>
        <dbReference type="SAM" id="Coils"/>
    </source>
</evidence>
<keyword evidence="1" id="KW-0175">Coiled coil</keyword>
<keyword evidence="3" id="KW-1185">Reference proteome</keyword>
<dbReference type="InterPro" id="IPR007139">
    <property type="entry name" value="DUF349"/>
</dbReference>
<organism evidence="2 3">
    <name type="scientific">Saccharospirillum mangrovi</name>
    <dbReference type="NCBI Taxonomy" id="2161747"/>
    <lineage>
        <taxon>Bacteria</taxon>
        <taxon>Pseudomonadati</taxon>
        <taxon>Pseudomonadota</taxon>
        <taxon>Gammaproteobacteria</taxon>
        <taxon>Oceanospirillales</taxon>
        <taxon>Saccharospirillaceae</taxon>
        <taxon>Saccharospirillum</taxon>
    </lineage>
</organism>
<comment type="caution">
    <text evidence="2">The sequence shown here is derived from an EMBL/GenBank/DDBJ whole genome shotgun (WGS) entry which is preliminary data.</text>
</comment>
<dbReference type="EMBL" id="JBHRYR010000002">
    <property type="protein sequence ID" value="MFC3852170.1"/>
    <property type="molecule type" value="Genomic_DNA"/>
</dbReference>
<sequence>MLKKLFKRQEVMTVEQVRALSTHADRARLEQLARQADPDVRAAALAHLGDVDFALQAFAHPNPIISEAARAILIDALLHHRMDDGKLASLTVEQRFGLLFESQPERATQWLTEQPEAVVLQLALQAARAPERHLAAAFLQDEEALQQVQRAAKGHDNGLYKIVKARLAEARAERRALEERQAQLARLQENLQRLVHSPYDPLLEGKFLHQQQQLAELEPNTDEQAIFDPIIQQVQTRIENEQAAEALAQQAADEQQNATQEALRVLADTTTMMRRQLALYLEDGRLLPDDWATSQTWLEKARQAHRAAIERLQVAPAMNADVQKTSQWVEQTLQRLHDMTARWGGMSAALASAEDDDAAALAALRALLEPLQKHQQEPGEWPESVTQVAAKLGTVAALQAEHHEAEVQAVRKVRGLLRRGRGAIRAGHLRQARGIWHSVEEALIEVPTGHDALHQEVADFLAELEQLGDWQSFAVLPKKQALIEQMQALIERSMHPKDKADAVQQLQNEWRALSRGDGGQHQTLWEQFHALADEAFAPCKEYFAEQDKLMALNASKRCELIGQLTQYAETNDWHNPDWAEVEKVLRLAGRDWRHYTPVKPQDFRTTERDYREIVERIRKQLDLEFERNKSEREQIIAAAEALREEPDLRRATEELKRLQQAWKNAGRTHRQDDRRLWLSFRSICDEVFERRNVQQNAASARMEHHVRAAEELIKRVEQAAQGDEKTVAIALQQLSEWEAEFANCAPLPKAQAPGLKAQFTQAVDALKHARQRRRQTAEIARWDALFERLAELAESEHHAWQGKEVTVNTEQRTAWTDVADLPKVAARILPRVQALHTSDAAHANAESNLHLHHRHCVLMEILVGISSPESDTALRMEIQVERLAEGMGQHNTEQAMQDALEQWLLLPGYCPPDHYQDFHERIRRAVLHYFFK</sequence>
<evidence type="ECO:0000313" key="3">
    <source>
        <dbReference type="Proteomes" id="UP001595617"/>
    </source>
</evidence>
<feature type="coiled-coil region" evidence="1">
    <location>
        <begin position="699"/>
        <end position="726"/>
    </location>
</feature>